<sequence length="331" mass="35278">MLAEAADHDGGLSSAATALNRAALIASDCGLPDLARELCWRHADTYPSAQPFSGQQARLALEPLVNLARLRIRDGDGEGAYQVLASLYEGVRAQAETDIDGRSLSLARLTSTPDDRRTVCQWLWSVLLGEGTRALVAAQQWDRARAHVAQHRGVGRRLLDGRQVEIVSQCLHGGAATARHVLAESTLSEVWESPVASCLDLLCRTAGGEPVQQATVKVTADYLGLEGAPELAVFRTRLGLTVLGLSSTGGAEVARRLVHDAMLSLDGYVARDILASAACSAEMTRQQRRRLVEAVASAGLDQDSVPPHLEEILLKAVEISAAAAARELAAR</sequence>
<dbReference type="RefSeq" id="WP_274047006.1">
    <property type="nucleotide sequence ID" value="NZ_JANCPR020000038.1"/>
</dbReference>
<name>A0ABT7A6L9_9ACTN</name>
<dbReference type="Proteomes" id="UP001214441">
    <property type="component" value="Unassembled WGS sequence"/>
</dbReference>
<proteinExistence type="predicted"/>
<comment type="caution">
    <text evidence="1">The sequence shown here is derived from an EMBL/GenBank/DDBJ whole genome shotgun (WGS) entry which is preliminary data.</text>
</comment>
<protein>
    <submittedName>
        <fullName evidence="1">Uncharacterized protein</fullName>
    </submittedName>
</protein>
<organism evidence="1 2">
    <name type="scientific">Streptomyces iconiensis</name>
    <dbReference type="NCBI Taxonomy" id="1384038"/>
    <lineage>
        <taxon>Bacteria</taxon>
        <taxon>Bacillati</taxon>
        <taxon>Actinomycetota</taxon>
        <taxon>Actinomycetes</taxon>
        <taxon>Kitasatosporales</taxon>
        <taxon>Streptomycetaceae</taxon>
        <taxon>Streptomyces</taxon>
    </lineage>
</organism>
<evidence type="ECO:0000313" key="2">
    <source>
        <dbReference type="Proteomes" id="UP001214441"/>
    </source>
</evidence>
<evidence type="ECO:0000313" key="1">
    <source>
        <dbReference type="EMBL" id="MDJ1136273.1"/>
    </source>
</evidence>
<reference evidence="1 2" key="1">
    <citation type="submission" date="2023-05" db="EMBL/GenBank/DDBJ databases">
        <title>Streptantibioticus silvisoli sp. nov., acidotolerant actinomycetes 1 from pine litter.</title>
        <authorList>
            <person name="Swiecimska M."/>
            <person name="Golinska P."/>
            <person name="Sangal V."/>
            <person name="Wachnowicz B."/>
            <person name="Goodfellow M."/>
        </authorList>
    </citation>
    <scope>NUCLEOTIDE SEQUENCE [LARGE SCALE GENOMIC DNA]</scope>
    <source>
        <strain evidence="1 2">DSM 42109</strain>
    </source>
</reference>
<accession>A0ABT7A6L9</accession>
<keyword evidence="2" id="KW-1185">Reference proteome</keyword>
<dbReference type="EMBL" id="JANCPR020000038">
    <property type="protein sequence ID" value="MDJ1136273.1"/>
    <property type="molecule type" value="Genomic_DNA"/>
</dbReference>
<gene>
    <name evidence="1" type="ORF">NMN56_030870</name>
</gene>